<reference evidence="2 3" key="1">
    <citation type="submission" date="2018-05" db="EMBL/GenBank/DDBJ databases">
        <title>Streptomyces venezuelae.</title>
        <authorList>
            <person name="Kim W."/>
            <person name="Lee N."/>
            <person name="Cho B.-K."/>
        </authorList>
    </citation>
    <scope>NUCLEOTIDE SEQUENCE [LARGE SCALE GENOMIC DNA]</scope>
    <source>
        <strain evidence="2 3">ATCC 14583</strain>
    </source>
</reference>
<evidence type="ECO:0000313" key="2">
    <source>
        <dbReference type="EMBL" id="QES25907.1"/>
    </source>
</evidence>
<dbReference type="OrthoDB" id="4248813at2"/>
<dbReference type="EMBL" id="CP029193">
    <property type="protein sequence ID" value="QES25907.1"/>
    <property type="molecule type" value="Genomic_DNA"/>
</dbReference>
<protein>
    <submittedName>
        <fullName evidence="2">Uncharacterized protein</fullName>
    </submittedName>
</protein>
<accession>A0A5P2B7C7</accession>
<sequence>MSTPNVSTIDIDSLMRRDGYVKPREAARALECGERWLLDGLNKHGFPHTRMGRAKWLNESHIREIRSLCEVPADRAKISRLRRSKSKPTKPAKRAQNVEPTRTKSAA</sequence>
<evidence type="ECO:0000313" key="3">
    <source>
        <dbReference type="Proteomes" id="UP000323046"/>
    </source>
</evidence>
<feature type="compositionally biased region" description="Basic residues" evidence="1">
    <location>
        <begin position="78"/>
        <end position="93"/>
    </location>
</feature>
<gene>
    <name evidence="2" type="ORF">DEJ47_05045</name>
</gene>
<dbReference type="Proteomes" id="UP000323046">
    <property type="component" value="Chromosome"/>
</dbReference>
<evidence type="ECO:0000256" key="1">
    <source>
        <dbReference type="SAM" id="MobiDB-lite"/>
    </source>
</evidence>
<proteinExistence type="predicted"/>
<organism evidence="2 3">
    <name type="scientific">Streptomyces venezuelae</name>
    <dbReference type="NCBI Taxonomy" id="54571"/>
    <lineage>
        <taxon>Bacteria</taxon>
        <taxon>Bacillati</taxon>
        <taxon>Actinomycetota</taxon>
        <taxon>Actinomycetes</taxon>
        <taxon>Kitasatosporales</taxon>
        <taxon>Streptomycetaceae</taxon>
        <taxon>Streptomyces</taxon>
    </lineage>
</organism>
<feature type="compositionally biased region" description="Polar residues" evidence="1">
    <location>
        <begin position="98"/>
        <end position="107"/>
    </location>
</feature>
<keyword evidence="3" id="KW-1185">Reference proteome</keyword>
<name>A0A5P2B7C7_STRVZ</name>
<dbReference type="RefSeq" id="WP_150165343.1">
    <property type="nucleotide sequence ID" value="NZ_CP029193.1"/>
</dbReference>
<feature type="region of interest" description="Disordered" evidence="1">
    <location>
        <begin position="76"/>
        <end position="107"/>
    </location>
</feature>
<dbReference type="AlphaFoldDB" id="A0A5P2B7C7"/>